<comment type="caution">
    <text evidence="1">The sequence shown here is derived from an EMBL/GenBank/DDBJ whole genome shotgun (WGS) entry which is preliminary data.</text>
</comment>
<evidence type="ECO:0000313" key="1">
    <source>
        <dbReference type="EMBL" id="MPM98289.1"/>
    </source>
</evidence>
<name>A0A645EA68_9ZZZZ</name>
<reference evidence="1" key="1">
    <citation type="submission" date="2019-08" db="EMBL/GenBank/DDBJ databases">
        <authorList>
            <person name="Kucharzyk K."/>
            <person name="Murdoch R.W."/>
            <person name="Higgins S."/>
            <person name="Loffler F."/>
        </authorList>
    </citation>
    <scope>NUCLEOTIDE SEQUENCE</scope>
</reference>
<accession>A0A645EA68</accession>
<protein>
    <submittedName>
        <fullName evidence="1">Uncharacterized protein</fullName>
    </submittedName>
</protein>
<gene>
    <name evidence="1" type="ORF">SDC9_145474</name>
</gene>
<proteinExistence type="predicted"/>
<dbReference type="AlphaFoldDB" id="A0A645EA68"/>
<dbReference type="EMBL" id="VSSQ01044461">
    <property type="protein sequence ID" value="MPM98289.1"/>
    <property type="molecule type" value="Genomic_DNA"/>
</dbReference>
<organism evidence="1">
    <name type="scientific">bioreactor metagenome</name>
    <dbReference type="NCBI Taxonomy" id="1076179"/>
    <lineage>
        <taxon>unclassified sequences</taxon>
        <taxon>metagenomes</taxon>
        <taxon>ecological metagenomes</taxon>
    </lineage>
</organism>
<sequence>MHRQFAADRRGHAHQLGALHLVDNNGLMIALIQHGEVDRLTGVFHQLAQDWMHNRQQITALQKAAADDKRMCTHGPMP</sequence>